<evidence type="ECO:0000259" key="8">
    <source>
        <dbReference type="Pfam" id="PF01182"/>
    </source>
</evidence>
<feature type="domain" description="Glucosamine/galactosamine-6-phosphate isomerase" evidence="8">
    <location>
        <begin position="10"/>
        <end position="228"/>
    </location>
</feature>
<dbReference type="InterPro" id="IPR037171">
    <property type="entry name" value="NagB/RpiA_transferase-like"/>
</dbReference>
<dbReference type="CDD" id="cd01400">
    <property type="entry name" value="6PGL"/>
    <property type="match status" value="1"/>
</dbReference>
<keyword evidence="10" id="KW-1185">Reference proteome</keyword>
<keyword evidence="7 9" id="KW-0378">Hydrolase</keyword>
<name>A0A964BP47_9CYAN</name>
<dbReference type="GO" id="GO:0006098">
    <property type="term" value="P:pentose-phosphate shunt"/>
    <property type="evidence" value="ECO:0007669"/>
    <property type="project" value="InterPro"/>
</dbReference>
<evidence type="ECO:0000256" key="4">
    <source>
        <dbReference type="ARBA" id="ARBA00010662"/>
    </source>
</evidence>
<gene>
    <name evidence="7 9" type="primary">pgl</name>
    <name evidence="9" type="ORF">I4641_08435</name>
</gene>
<evidence type="ECO:0000256" key="3">
    <source>
        <dbReference type="ARBA" id="ARBA00004961"/>
    </source>
</evidence>
<dbReference type="InterPro" id="IPR005900">
    <property type="entry name" value="6-phosphogluconolactonase_DevB"/>
</dbReference>
<evidence type="ECO:0000256" key="7">
    <source>
        <dbReference type="RuleBase" id="RU365095"/>
    </source>
</evidence>
<evidence type="ECO:0000256" key="5">
    <source>
        <dbReference type="ARBA" id="ARBA00013198"/>
    </source>
</evidence>
<evidence type="ECO:0000313" key="10">
    <source>
        <dbReference type="Proteomes" id="UP000729733"/>
    </source>
</evidence>
<comment type="catalytic activity">
    <reaction evidence="1 7">
        <text>6-phospho-D-glucono-1,5-lactone + H2O = 6-phospho-D-gluconate + H(+)</text>
        <dbReference type="Rhea" id="RHEA:12556"/>
        <dbReference type="ChEBI" id="CHEBI:15377"/>
        <dbReference type="ChEBI" id="CHEBI:15378"/>
        <dbReference type="ChEBI" id="CHEBI:57955"/>
        <dbReference type="ChEBI" id="CHEBI:58759"/>
        <dbReference type="EC" id="3.1.1.31"/>
    </reaction>
</comment>
<accession>A0A964BP47</accession>
<dbReference type="RefSeq" id="WP_229640040.1">
    <property type="nucleotide sequence ID" value="NZ_JADWDC010000015.1"/>
</dbReference>
<dbReference type="PANTHER" id="PTHR11054">
    <property type="entry name" value="6-PHOSPHOGLUCONOLACTONASE"/>
    <property type="match status" value="1"/>
</dbReference>
<organism evidence="9 10">
    <name type="scientific">Waterburya agarophytonicola KI4</name>
    <dbReference type="NCBI Taxonomy" id="2874699"/>
    <lineage>
        <taxon>Bacteria</taxon>
        <taxon>Bacillati</taxon>
        <taxon>Cyanobacteriota</taxon>
        <taxon>Cyanophyceae</taxon>
        <taxon>Pleurocapsales</taxon>
        <taxon>Hyellaceae</taxon>
        <taxon>Waterburya</taxon>
        <taxon>Waterburya agarophytonicola</taxon>
    </lineage>
</organism>
<proteinExistence type="inferred from homology"/>
<dbReference type="EMBL" id="JADWDC010000015">
    <property type="protein sequence ID" value="MCC0177003.1"/>
    <property type="molecule type" value="Genomic_DNA"/>
</dbReference>
<dbReference type="PANTHER" id="PTHR11054:SF0">
    <property type="entry name" value="6-PHOSPHOGLUCONOLACTONASE"/>
    <property type="match status" value="1"/>
</dbReference>
<evidence type="ECO:0000256" key="1">
    <source>
        <dbReference type="ARBA" id="ARBA00000832"/>
    </source>
</evidence>
<comment type="similarity">
    <text evidence="4 7">Belongs to the glucosamine/galactosamine-6-phosphate isomerase family. 6-phosphogluconolactonase subfamily.</text>
</comment>
<dbReference type="EC" id="3.1.1.31" evidence="5 7"/>
<evidence type="ECO:0000256" key="2">
    <source>
        <dbReference type="ARBA" id="ARBA00002681"/>
    </source>
</evidence>
<dbReference type="Pfam" id="PF01182">
    <property type="entry name" value="Glucosamine_iso"/>
    <property type="match status" value="1"/>
</dbReference>
<dbReference type="GO" id="GO:0005975">
    <property type="term" value="P:carbohydrate metabolic process"/>
    <property type="evidence" value="ECO:0007669"/>
    <property type="project" value="UniProtKB-UniRule"/>
</dbReference>
<dbReference type="AlphaFoldDB" id="A0A964BP47"/>
<sequence length="243" mass="27205">MNRNIEVLSDKPALIERSREIILARLHQAIESRGKFTIALSGGSTPKPLYEALGKESLPWSKVHIFWGDERYVPASDRDSNQLMARQAWLDRIEIPAANIHPMSTNAENPLQDAQQQEQELHSFFQTQPGEFPAFDLILLGMGDDGHTASLFPHTEALTVCDRLITVGNKDGQPRITFTVPLINQARCVLFVVAGANKRPALKEVFAPEADEMNYPSRLIQPQGELLWLLDRSAAAELSLDRQ</sequence>
<dbReference type="InterPro" id="IPR039104">
    <property type="entry name" value="6PGL"/>
</dbReference>
<dbReference type="NCBIfam" id="TIGR01198">
    <property type="entry name" value="pgl"/>
    <property type="match status" value="1"/>
</dbReference>
<dbReference type="InterPro" id="IPR006148">
    <property type="entry name" value="Glc/Gal-6P_isomerase"/>
</dbReference>
<comment type="function">
    <text evidence="2 7">Hydrolysis of 6-phosphogluconolactone to 6-phosphogluconate.</text>
</comment>
<evidence type="ECO:0000256" key="6">
    <source>
        <dbReference type="ARBA" id="ARBA00020337"/>
    </source>
</evidence>
<reference evidence="9" key="1">
    <citation type="journal article" date="2021" name="Antonie Van Leeuwenhoek">
        <title>Draft genome and description of Waterburya agarophytonicola gen. nov. sp. nov. (Pleurocapsales, Cyanobacteria): a seaweed symbiont.</title>
        <authorList>
            <person name="Bonthond G."/>
            <person name="Shalygin S."/>
            <person name="Bayer T."/>
            <person name="Weinberger F."/>
        </authorList>
    </citation>
    <scope>NUCLEOTIDE SEQUENCE</scope>
    <source>
        <strain evidence="9">KI4</strain>
    </source>
</reference>
<dbReference type="Proteomes" id="UP000729733">
    <property type="component" value="Unassembled WGS sequence"/>
</dbReference>
<comment type="caution">
    <text evidence="9">The sequence shown here is derived from an EMBL/GenBank/DDBJ whole genome shotgun (WGS) entry which is preliminary data.</text>
</comment>
<dbReference type="GO" id="GO:0017057">
    <property type="term" value="F:6-phosphogluconolactonase activity"/>
    <property type="evidence" value="ECO:0007669"/>
    <property type="project" value="UniProtKB-UniRule"/>
</dbReference>
<dbReference type="SUPFAM" id="SSF100950">
    <property type="entry name" value="NagB/RpiA/CoA transferase-like"/>
    <property type="match status" value="1"/>
</dbReference>
<evidence type="ECO:0000313" key="9">
    <source>
        <dbReference type="EMBL" id="MCC0177003.1"/>
    </source>
</evidence>
<dbReference type="Gene3D" id="3.40.50.1360">
    <property type="match status" value="1"/>
</dbReference>
<comment type="pathway">
    <text evidence="3 7">Carbohydrate degradation; pentose phosphate pathway; D-ribulose 5-phosphate from D-glucose 6-phosphate (oxidative stage): step 2/3.</text>
</comment>
<protein>
    <recommendedName>
        <fullName evidence="6 7">6-phosphogluconolactonase</fullName>
        <shortName evidence="7">6PGL</shortName>
        <ecNumber evidence="5 7">3.1.1.31</ecNumber>
    </recommendedName>
</protein>